<dbReference type="PANTHER" id="PTHR43470:SF3">
    <property type="entry name" value="PHOSPHATE TRANSPORT SYSTEM PERMEASE PROTEIN PSTA-RELATED"/>
    <property type="match status" value="1"/>
</dbReference>
<keyword evidence="6 8" id="KW-1133">Transmembrane helix</keyword>
<dbReference type="OrthoDB" id="9785113at2"/>
<dbReference type="RefSeq" id="WP_089861241.1">
    <property type="nucleotide sequence ID" value="NZ_FOTI01000015.1"/>
</dbReference>
<feature type="transmembrane region" description="Helical" evidence="8">
    <location>
        <begin position="14"/>
        <end position="38"/>
    </location>
</feature>
<protein>
    <recommendedName>
        <fullName evidence="8">Phosphate transport system permease protein PstA</fullName>
    </recommendedName>
</protein>
<sequence length="288" mass="31044">MDKNLAKRKITEKIIFNLLGLLMLSSIAILALIIFFIFKRGIGVISPGFLLEMPKNGMTEGGILPAILGSFYLVTGSIIVATPLGVFAAIYMTEYAKKGKLIRIIRIGVNNLAGVPSVVFGLFGLSIFVKYLNFGVSILSGSLTLAIVILPTIIRASEEALMSVPDDYRSSSLALGATKWQTIKNVVLPAALPGILTGCILGVGRVAGETAPIIFTAATFFSMRLPDSIFSEVMTLPYNIYALVATGTFPQKQVPIAYGTAVVLLVLVLLINLIAIFMRIRYSKKNHK</sequence>
<evidence type="ECO:0000256" key="2">
    <source>
        <dbReference type="ARBA" id="ARBA00007069"/>
    </source>
</evidence>
<evidence type="ECO:0000313" key="11">
    <source>
        <dbReference type="Proteomes" id="UP000199006"/>
    </source>
</evidence>
<accession>A0A1I4I8T6</accession>
<dbReference type="GO" id="GO:0005315">
    <property type="term" value="F:phosphate transmembrane transporter activity"/>
    <property type="evidence" value="ECO:0007669"/>
    <property type="project" value="InterPro"/>
</dbReference>
<evidence type="ECO:0000256" key="6">
    <source>
        <dbReference type="ARBA" id="ARBA00022989"/>
    </source>
</evidence>
<dbReference type="Gene3D" id="1.10.3720.10">
    <property type="entry name" value="MetI-like"/>
    <property type="match status" value="1"/>
</dbReference>
<name>A0A1I4I8T6_9FIRM</name>
<dbReference type="STRING" id="29563.SAMN02983006_01323"/>
<evidence type="ECO:0000256" key="3">
    <source>
        <dbReference type="ARBA" id="ARBA00022448"/>
    </source>
</evidence>
<dbReference type="CDD" id="cd06261">
    <property type="entry name" value="TM_PBP2"/>
    <property type="match status" value="1"/>
</dbReference>
<dbReference type="GO" id="GO:0035435">
    <property type="term" value="P:phosphate ion transmembrane transport"/>
    <property type="evidence" value="ECO:0007669"/>
    <property type="project" value="InterPro"/>
</dbReference>
<feature type="transmembrane region" description="Helical" evidence="8">
    <location>
        <begin position="256"/>
        <end position="278"/>
    </location>
</feature>
<dbReference type="PROSITE" id="PS50928">
    <property type="entry name" value="ABC_TM1"/>
    <property type="match status" value="1"/>
</dbReference>
<comment type="similarity">
    <text evidence="2 8">Belongs to the binding-protein-dependent transport system permease family. CysTW subfamily.</text>
</comment>
<proteinExistence type="inferred from homology"/>
<evidence type="ECO:0000259" key="9">
    <source>
        <dbReference type="PROSITE" id="PS50928"/>
    </source>
</evidence>
<evidence type="ECO:0000256" key="4">
    <source>
        <dbReference type="ARBA" id="ARBA00022475"/>
    </source>
</evidence>
<evidence type="ECO:0000256" key="7">
    <source>
        <dbReference type="ARBA" id="ARBA00023136"/>
    </source>
</evidence>
<dbReference type="SUPFAM" id="SSF161098">
    <property type="entry name" value="MetI-like"/>
    <property type="match status" value="1"/>
</dbReference>
<dbReference type="AlphaFoldDB" id="A0A1I4I8T6"/>
<dbReference type="EMBL" id="FOTI01000015">
    <property type="protein sequence ID" value="SFL50171.1"/>
    <property type="molecule type" value="Genomic_DNA"/>
</dbReference>
<dbReference type="Pfam" id="PF00528">
    <property type="entry name" value="BPD_transp_1"/>
    <property type="match status" value="1"/>
</dbReference>
<keyword evidence="5 8" id="KW-0812">Transmembrane</keyword>
<organism evidence="10 11">
    <name type="scientific">Halanaerobium salsuginis</name>
    <dbReference type="NCBI Taxonomy" id="29563"/>
    <lineage>
        <taxon>Bacteria</taxon>
        <taxon>Bacillati</taxon>
        <taxon>Bacillota</taxon>
        <taxon>Clostridia</taxon>
        <taxon>Halanaerobiales</taxon>
        <taxon>Halanaerobiaceae</taxon>
        <taxon>Halanaerobium</taxon>
    </lineage>
</organism>
<feature type="transmembrane region" description="Helical" evidence="8">
    <location>
        <begin position="134"/>
        <end position="154"/>
    </location>
</feature>
<dbReference type="GO" id="GO:0005886">
    <property type="term" value="C:plasma membrane"/>
    <property type="evidence" value="ECO:0007669"/>
    <property type="project" value="UniProtKB-SubCell"/>
</dbReference>
<comment type="caution">
    <text evidence="8">Lacks conserved residue(s) required for the propagation of feature annotation.</text>
</comment>
<keyword evidence="11" id="KW-1185">Reference proteome</keyword>
<dbReference type="InterPro" id="IPR000515">
    <property type="entry name" value="MetI-like"/>
</dbReference>
<reference evidence="10 11" key="1">
    <citation type="submission" date="2016-10" db="EMBL/GenBank/DDBJ databases">
        <authorList>
            <person name="de Groot N.N."/>
        </authorList>
    </citation>
    <scope>NUCLEOTIDE SEQUENCE [LARGE SCALE GENOMIC DNA]</scope>
    <source>
        <strain evidence="10 11">ATCC 51327</strain>
    </source>
</reference>
<evidence type="ECO:0000256" key="8">
    <source>
        <dbReference type="RuleBase" id="RU363043"/>
    </source>
</evidence>
<gene>
    <name evidence="10" type="ORF">SAMN02983006_01323</name>
</gene>
<feature type="domain" description="ABC transmembrane type-1" evidence="9">
    <location>
        <begin position="67"/>
        <end position="275"/>
    </location>
</feature>
<feature type="transmembrane region" description="Helical" evidence="8">
    <location>
        <begin position="104"/>
        <end position="128"/>
    </location>
</feature>
<keyword evidence="3" id="KW-0813">Transport</keyword>
<keyword evidence="4 8" id="KW-1003">Cell membrane</keyword>
<comment type="subcellular location">
    <subcellularLocation>
        <location evidence="1 8">Cell membrane</location>
        <topology evidence="1 8">Multi-pass membrane protein</topology>
    </subcellularLocation>
</comment>
<dbReference type="PANTHER" id="PTHR43470">
    <property type="entry name" value="PHOSPHATE TRANSPORT SYSTEM PERMEASE PROTEIN PSTA-RELATED"/>
    <property type="match status" value="1"/>
</dbReference>
<evidence type="ECO:0000313" key="10">
    <source>
        <dbReference type="EMBL" id="SFL50171.1"/>
    </source>
</evidence>
<feature type="transmembrane region" description="Helical" evidence="8">
    <location>
        <begin position="63"/>
        <end position="92"/>
    </location>
</feature>
<evidence type="ECO:0000256" key="5">
    <source>
        <dbReference type="ARBA" id="ARBA00022692"/>
    </source>
</evidence>
<dbReference type="InterPro" id="IPR005672">
    <property type="entry name" value="Phosphate_PstA"/>
</dbReference>
<dbReference type="Proteomes" id="UP000199006">
    <property type="component" value="Unassembled WGS sequence"/>
</dbReference>
<keyword evidence="7 8" id="KW-0472">Membrane</keyword>
<evidence type="ECO:0000256" key="1">
    <source>
        <dbReference type="ARBA" id="ARBA00004651"/>
    </source>
</evidence>
<dbReference type="NCBIfam" id="TIGR00974">
    <property type="entry name" value="3a0107s02c"/>
    <property type="match status" value="1"/>
</dbReference>
<dbReference type="InterPro" id="IPR035906">
    <property type="entry name" value="MetI-like_sf"/>
</dbReference>